<evidence type="ECO:0000256" key="3">
    <source>
        <dbReference type="ARBA" id="ARBA00022618"/>
    </source>
</evidence>
<evidence type="ECO:0000256" key="9">
    <source>
        <dbReference type="NCBIfam" id="TIGR02209"/>
    </source>
</evidence>
<keyword evidence="3 8" id="KW-0132">Cell division</keyword>
<dbReference type="AlphaFoldDB" id="A0A1Y6EJF3"/>
<sequence>MTTTKAPSMLVLWRDDVVRFPAVILVFIAVVASALTIIYVAHSHRQITIARDELSSTRDQLDIEWRHLTIEQNALTEHSRVERIAMQQLNMVRPEPEQEVLVPWQ</sequence>
<keyword evidence="4 8" id="KW-0812">Transmembrane</keyword>
<keyword evidence="7 8" id="KW-0131">Cell cycle</keyword>
<dbReference type="HAMAP" id="MF_00910">
    <property type="entry name" value="FtsL"/>
    <property type="match status" value="1"/>
</dbReference>
<accession>A0A1Y6EJF3</accession>
<comment type="similarity">
    <text evidence="8">Belongs to the FtsL family.</text>
</comment>
<evidence type="ECO:0000313" key="11">
    <source>
        <dbReference type="Proteomes" id="UP000194450"/>
    </source>
</evidence>
<evidence type="ECO:0000256" key="2">
    <source>
        <dbReference type="ARBA" id="ARBA00022475"/>
    </source>
</evidence>
<comment type="subcellular location">
    <subcellularLocation>
        <location evidence="8">Cell inner membrane</location>
        <topology evidence="8">Single-pass type II membrane protein</topology>
    </subcellularLocation>
    <subcellularLocation>
        <location evidence="1">Cell membrane</location>
        <topology evidence="1">Single-pass type II membrane protein</topology>
    </subcellularLocation>
    <text evidence="8">Localizes to the division septum where it forms a ring structure.</text>
</comment>
<gene>
    <name evidence="8" type="primary">ftsL</name>
    <name evidence="10" type="ORF">SAMN06297229_0457</name>
</gene>
<evidence type="ECO:0000256" key="4">
    <source>
        <dbReference type="ARBA" id="ARBA00022692"/>
    </source>
</evidence>
<keyword evidence="5 8" id="KW-1133">Transmembrane helix</keyword>
<dbReference type="OrthoDB" id="6196803at2"/>
<evidence type="ECO:0000256" key="1">
    <source>
        <dbReference type="ARBA" id="ARBA00004401"/>
    </source>
</evidence>
<dbReference type="InterPro" id="IPR011922">
    <property type="entry name" value="Cell_div_FtsL"/>
</dbReference>
<reference evidence="11" key="1">
    <citation type="submission" date="2017-04" db="EMBL/GenBank/DDBJ databases">
        <authorList>
            <person name="Varghese N."/>
            <person name="Submissions S."/>
        </authorList>
    </citation>
    <scope>NUCLEOTIDE SEQUENCE [LARGE SCALE GENOMIC DNA]</scope>
</reference>
<dbReference type="Proteomes" id="UP000194450">
    <property type="component" value="Unassembled WGS sequence"/>
</dbReference>
<organism evidence="10 11">
    <name type="scientific">Pseudidiomarina planktonica</name>
    <dbReference type="NCBI Taxonomy" id="1323738"/>
    <lineage>
        <taxon>Bacteria</taxon>
        <taxon>Pseudomonadati</taxon>
        <taxon>Pseudomonadota</taxon>
        <taxon>Gammaproteobacteria</taxon>
        <taxon>Alteromonadales</taxon>
        <taxon>Idiomarinaceae</taxon>
        <taxon>Pseudidiomarina</taxon>
    </lineage>
</organism>
<keyword evidence="6 8" id="KW-0472">Membrane</keyword>
<evidence type="ECO:0000256" key="5">
    <source>
        <dbReference type="ARBA" id="ARBA00022989"/>
    </source>
</evidence>
<comment type="subunit">
    <text evidence="8">Part of a complex composed of FtsB, FtsL and FtsQ.</text>
</comment>
<name>A0A1Y6EJF3_9GAMM</name>
<dbReference type="NCBIfam" id="TIGR02209">
    <property type="entry name" value="ftsL_broad"/>
    <property type="match status" value="1"/>
</dbReference>
<evidence type="ECO:0000256" key="6">
    <source>
        <dbReference type="ARBA" id="ARBA00023136"/>
    </source>
</evidence>
<proteinExistence type="inferred from homology"/>
<dbReference type="GO" id="GO:0032153">
    <property type="term" value="C:cell division site"/>
    <property type="evidence" value="ECO:0007669"/>
    <property type="project" value="UniProtKB-UniRule"/>
</dbReference>
<evidence type="ECO:0000256" key="7">
    <source>
        <dbReference type="ARBA" id="ARBA00023306"/>
    </source>
</evidence>
<feature type="transmembrane region" description="Helical" evidence="8">
    <location>
        <begin position="20"/>
        <end position="41"/>
    </location>
</feature>
<dbReference type="PANTHER" id="PTHR37479">
    <property type="entry name" value="CELL DIVISION PROTEIN FTSL"/>
    <property type="match status" value="1"/>
</dbReference>
<evidence type="ECO:0000313" key="10">
    <source>
        <dbReference type="EMBL" id="SMQ60712.1"/>
    </source>
</evidence>
<dbReference type="Pfam" id="PF04999">
    <property type="entry name" value="FtsL"/>
    <property type="match status" value="1"/>
</dbReference>
<protein>
    <recommendedName>
        <fullName evidence="8 9">Cell division protein FtsL</fullName>
    </recommendedName>
</protein>
<keyword evidence="2 8" id="KW-1003">Cell membrane</keyword>
<dbReference type="RefSeq" id="WP_086433634.1">
    <property type="nucleotide sequence ID" value="NZ_FXWH01000001.1"/>
</dbReference>
<evidence type="ECO:0000256" key="8">
    <source>
        <dbReference type="HAMAP-Rule" id="MF_00910"/>
    </source>
</evidence>
<dbReference type="EMBL" id="FXWH01000001">
    <property type="protein sequence ID" value="SMQ60712.1"/>
    <property type="molecule type" value="Genomic_DNA"/>
</dbReference>
<dbReference type="GO" id="GO:0005886">
    <property type="term" value="C:plasma membrane"/>
    <property type="evidence" value="ECO:0007669"/>
    <property type="project" value="UniProtKB-SubCell"/>
</dbReference>
<dbReference type="GO" id="GO:0043093">
    <property type="term" value="P:FtsZ-dependent cytokinesis"/>
    <property type="evidence" value="ECO:0007669"/>
    <property type="project" value="UniProtKB-UniRule"/>
</dbReference>
<dbReference type="PANTHER" id="PTHR37479:SF1">
    <property type="entry name" value="CELL DIVISION PROTEIN FTSL"/>
    <property type="match status" value="1"/>
</dbReference>
<keyword evidence="11" id="KW-1185">Reference proteome</keyword>
<keyword evidence="8" id="KW-0997">Cell inner membrane</keyword>
<comment type="function">
    <text evidence="8">Essential cell division protein. May link together the upstream cell division proteins, which are predominantly cytoplasmic, with the downstream cell division proteins, which are predominantly periplasmic.</text>
</comment>